<keyword evidence="2" id="KW-1185">Reference proteome</keyword>
<protein>
    <submittedName>
        <fullName evidence="1">Uncharacterized protein</fullName>
    </submittedName>
</protein>
<evidence type="ECO:0000313" key="2">
    <source>
        <dbReference type="Proteomes" id="UP000008076"/>
    </source>
</evidence>
<dbReference type="VEuPathDB" id="AmoebaDB:EDI_117510"/>
<dbReference type="Proteomes" id="UP000008076">
    <property type="component" value="Unassembled WGS sequence"/>
</dbReference>
<dbReference type="RefSeq" id="XP_001736061.1">
    <property type="nucleotide sequence ID" value="XM_001736009.1"/>
</dbReference>
<dbReference type="KEGG" id="edi:EDI_117510"/>
<proteinExistence type="predicted"/>
<dbReference type="GeneID" id="5881043"/>
<sequence length="112" mass="12856">MYSKTNNYQKYVCEPEQNINANILSCYSSCCGDSIRSVCKCDVSTNKCCKSTQVQNGNYCNSSKHQIYDYTGTTQKCIVSNCTEYLVRYRCLINRCNEISKNKYYEYTSSVG</sequence>
<dbReference type="AlphaFoldDB" id="B0ECN5"/>
<reference evidence="2" key="1">
    <citation type="submission" date="2007-12" db="EMBL/GenBank/DDBJ databases">
        <title>Annotation of Entamoeba dispar SAW760.</title>
        <authorList>
            <person name="Lorenzi H."/>
            <person name="Inman J."/>
            <person name="Schobel S."/>
            <person name="Amedeo P."/>
            <person name="Caler E."/>
        </authorList>
    </citation>
    <scope>NUCLEOTIDE SEQUENCE [LARGE SCALE GENOMIC DNA]</scope>
    <source>
        <strain evidence="2">ATCC PRA-260 / SAW760</strain>
    </source>
</reference>
<accession>B0ECN5</accession>
<dbReference type="EMBL" id="DS548783">
    <property type="protein sequence ID" value="EDR27711.1"/>
    <property type="molecule type" value="Genomic_DNA"/>
</dbReference>
<gene>
    <name evidence="1" type="ORF">EDI_117510</name>
</gene>
<organism evidence="2">
    <name type="scientific">Entamoeba dispar (strain ATCC PRA-260 / SAW760)</name>
    <dbReference type="NCBI Taxonomy" id="370354"/>
    <lineage>
        <taxon>Eukaryota</taxon>
        <taxon>Amoebozoa</taxon>
        <taxon>Evosea</taxon>
        <taxon>Archamoebae</taxon>
        <taxon>Mastigamoebida</taxon>
        <taxon>Entamoebidae</taxon>
        <taxon>Entamoeba</taxon>
    </lineage>
</organism>
<name>B0ECN5_ENTDS</name>
<evidence type="ECO:0000313" key="1">
    <source>
        <dbReference type="EMBL" id="EDR27711.1"/>
    </source>
</evidence>